<keyword evidence="6 10" id="KW-0648">Protein biosynthesis</keyword>
<dbReference type="GO" id="GO:0005524">
    <property type="term" value="F:ATP binding"/>
    <property type="evidence" value="ECO:0007669"/>
    <property type="project" value="UniProtKB-KW"/>
</dbReference>
<accession>A0A1G2RSH0</accession>
<dbReference type="PANTHER" id="PTHR11659">
    <property type="entry name" value="GLUTAMYL-TRNA GLN AMIDOTRANSFERASE SUBUNIT B MITOCHONDRIAL AND PROKARYOTIC PET112-RELATED"/>
    <property type="match status" value="1"/>
</dbReference>
<comment type="catalytic activity">
    <reaction evidence="9 10">
        <text>L-glutamyl-tRNA(Gln) + L-glutamine + ATP + H2O = L-glutaminyl-tRNA(Gln) + L-glutamate + ADP + phosphate + H(+)</text>
        <dbReference type="Rhea" id="RHEA:17521"/>
        <dbReference type="Rhea" id="RHEA-COMP:9681"/>
        <dbReference type="Rhea" id="RHEA-COMP:9684"/>
        <dbReference type="ChEBI" id="CHEBI:15377"/>
        <dbReference type="ChEBI" id="CHEBI:15378"/>
        <dbReference type="ChEBI" id="CHEBI:29985"/>
        <dbReference type="ChEBI" id="CHEBI:30616"/>
        <dbReference type="ChEBI" id="CHEBI:43474"/>
        <dbReference type="ChEBI" id="CHEBI:58359"/>
        <dbReference type="ChEBI" id="CHEBI:78520"/>
        <dbReference type="ChEBI" id="CHEBI:78521"/>
        <dbReference type="ChEBI" id="CHEBI:456216"/>
    </reaction>
</comment>
<evidence type="ECO:0000256" key="2">
    <source>
        <dbReference type="ARBA" id="ARBA00011123"/>
    </source>
</evidence>
<dbReference type="SMART" id="SM00845">
    <property type="entry name" value="GatB_Yqey"/>
    <property type="match status" value="1"/>
</dbReference>
<comment type="subunit">
    <text evidence="2 10">Heterotrimer of A, B and C subunits.</text>
</comment>
<evidence type="ECO:0000313" key="12">
    <source>
        <dbReference type="EMBL" id="OHA75790.1"/>
    </source>
</evidence>
<reference evidence="12 13" key="1">
    <citation type="journal article" date="2016" name="Nat. Commun.">
        <title>Thousands of microbial genomes shed light on interconnected biogeochemical processes in an aquifer system.</title>
        <authorList>
            <person name="Anantharaman K."/>
            <person name="Brown C.T."/>
            <person name="Hug L.A."/>
            <person name="Sharon I."/>
            <person name="Castelle C.J."/>
            <person name="Probst A.J."/>
            <person name="Thomas B.C."/>
            <person name="Singh A."/>
            <person name="Wilkins M.J."/>
            <person name="Karaoz U."/>
            <person name="Brodie E.L."/>
            <person name="Williams K.H."/>
            <person name="Hubbard S.S."/>
            <person name="Banfield J.F."/>
        </authorList>
    </citation>
    <scope>NUCLEOTIDE SEQUENCE [LARGE SCALE GENOMIC DNA]</scope>
</reference>
<dbReference type="EMBL" id="MHUL01000051">
    <property type="protein sequence ID" value="OHA75790.1"/>
    <property type="molecule type" value="Genomic_DNA"/>
</dbReference>
<comment type="caution">
    <text evidence="12">The sequence shown here is derived from an EMBL/GenBank/DDBJ whole genome shotgun (WGS) entry which is preliminary data.</text>
</comment>
<sequence>MNYIPTIGLEIHAELKTKSKMFCSCKNDPLEKLPNVNICPICMGHPGTLPVPNAEAIRMVLKTGLALNCTVAEYSKFDRKNYFYPDLPKGYQISQYDLPLCENGFLRIGERDIRIQRIHLEEDTARSQHSAQADYSLVDFNRAGVPLMELVTEPDLESGEEAAAFGQELQMILRYLLVSDADMEKGQMRVEANVSLRPEGTEELGTKVEVKNLNSFRSVQNAIAFEIRRQTELLEAGKEIAQETRGWNEAKKETFSQREKESAHDYRYFPEPDIPPLTFTKDFIEQLRLEVPELPQKKRERIQQEYELKDKEVALLVKDRALGEYFEQVVSELGSRLPQKELAKKISLTKNYIVSDLQGLLNGMSVEDPNFKITPENFAELISMLADGTISSPGAKSLLKKMFETGGDPSQLLESEQLAQISDEGAIEKIAKDIISKNPKAVEDFKSGKQNALQFLIGQMMAATKGTVSPEGARKILITLLAP</sequence>
<evidence type="ECO:0000256" key="1">
    <source>
        <dbReference type="ARBA" id="ARBA00005306"/>
    </source>
</evidence>
<dbReference type="FunFam" id="1.10.10.410:FF:000001">
    <property type="entry name" value="Aspartyl/glutamyl-tRNA(Asn/Gln) amidotransferase subunit B"/>
    <property type="match status" value="1"/>
</dbReference>
<dbReference type="NCBIfam" id="TIGR00133">
    <property type="entry name" value="gatB"/>
    <property type="match status" value="1"/>
</dbReference>
<evidence type="ECO:0000313" key="13">
    <source>
        <dbReference type="Proteomes" id="UP000178222"/>
    </source>
</evidence>
<feature type="domain" description="Asn/Gln amidotransferase" evidence="11">
    <location>
        <begin position="324"/>
        <end position="481"/>
    </location>
</feature>
<dbReference type="Proteomes" id="UP000178222">
    <property type="component" value="Unassembled WGS sequence"/>
</dbReference>
<evidence type="ECO:0000256" key="6">
    <source>
        <dbReference type="ARBA" id="ARBA00022917"/>
    </source>
</evidence>
<dbReference type="Gene3D" id="1.10.150.380">
    <property type="entry name" value="GatB domain, N-terminal subdomain"/>
    <property type="match status" value="1"/>
</dbReference>
<comment type="similarity">
    <text evidence="1 10">Belongs to the GatB/GatE family. GatB subfamily.</text>
</comment>
<organism evidence="12 13">
    <name type="scientific">Candidatus Wildermuthbacteria bacterium RIFCSPLOWO2_02_FULL_47_9c</name>
    <dbReference type="NCBI Taxonomy" id="1802466"/>
    <lineage>
        <taxon>Bacteria</taxon>
        <taxon>Candidatus Wildermuthiibacteriota</taxon>
    </lineage>
</organism>
<keyword evidence="5 10" id="KW-0067">ATP-binding</keyword>
<dbReference type="Gene3D" id="1.10.10.410">
    <property type="match status" value="1"/>
</dbReference>
<dbReference type="InterPro" id="IPR006075">
    <property type="entry name" value="Asn/Gln-tRNA_Trfase_suB/E_cat"/>
</dbReference>
<proteinExistence type="inferred from homology"/>
<evidence type="ECO:0000256" key="7">
    <source>
        <dbReference type="ARBA" id="ARBA00024799"/>
    </source>
</evidence>
<dbReference type="HAMAP" id="MF_00121">
    <property type="entry name" value="GatB"/>
    <property type="match status" value="1"/>
</dbReference>
<dbReference type="InterPro" id="IPR017958">
    <property type="entry name" value="Gln-tRNA_amidoTrfase_suB_CS"/>
</dbReference>
<evidence type="ECO:0000256" key="8">
    <source>
        <dbReference type="ARBA" id="ARBA00047380"/>
    </source>
</evidence>
<dbReference type="InterPro" id="IPR004413">
    <property type="entry name" value="GatB"/>
</dbReference>
<dbReference type="SUPFAM" id="SSF89095">
    <property type="entry name" value="GatB/YqeY motif"/>
    <property type="match status" value="1"/>
</dbReference>
<evidence type="ECO:0000256" key="5">
    <source>
        <dbReference type="ARBA" id="ARBA00022840"/>
    </source>
</evidence>
<dbReference type="PROSITE" id="PS01234">
    <property type="entry name" value="GATB"/>
    <property type="match status" value="1"/>
</dbReference>
<evidence type="ECO:0000256" key="3">
    <source>
        <dbReference type="ARBA" id="ARBA00022598"/>
    </source>
</evidence>
<dbReference type="InterPro" id="IPR018027">
    <property type="entry name" value="Asn/Gln_amidotransferase"/>
</dbReference>
<evidence type="ECO:0000256" key="4">
    <source>
        <dbReference type="ARBA" id="ARBA00022741"/>
    </source>
</evidence>
<name>A0A1G2RSH0_9BACT</name>
<dbReference type="NCBIfam" id="NF004012">
    <property type="entry name" value="PRK05477.1-2"/>
    <property type="match status" value="1"/>
</dbReference>
<dbReference type="InterPro" id="IPR003789">
    <property type="entry name" value="Asn/Gln_tRNA_amidoTrase-B-like"/>
</dbReference>
<keyword evidence="3 10" id="KW-0436">Ligase</keyword>
<dbReference type="InterPro" id="IPR014746">
    <property type="entry name" value="Gln_synth/guanido_kin_cat_dom"/>
</dbReference>
<evidence type="ECO:0000256" key="9">
    <source>
        <dbReference type="ARBA" id="ARBA00047913"/>
    </source>
</evidence>
<dbReference type="GO" id="GO:0050567">
    <property type="term" value="F:glutaminyl-tRNA synthase (glutamine-hydrolyzing) activity"/>
    <property type="evidence" value="ECO:0007669"/>
    <property type="project" value="UniProtKB-UniRule"/>
</dbReference>
<evidence type="ECO:0000259" key="11">
    <source>
        <dbReference type="SMART" id="SM00845"/>
    </source>
</evidence>
<dbReference type="EC" id="6.3.5.-" evidence="10"/>
<dbReference type="Pfam" id="PF02637">
    <property type="entry name" value="GatB_Yqey"/>
    <property type="match status" value="1"/>
</dbReference>
<dbReference type="InterPro" id="IPR042114">
    <property type="entry name" value="GatB_C_1"/>
</dbReference>
<protein>
    <recommendedName>
        <fullName evidence="10">Aspartyl/glutamyl-tRNA(Asn/Gln) amidotransferase subunit B</fullName>
        <shortName evidence="10">Asp/Glu-ADT subunit B</shortName>
        <ecNumber evidence="10">6.3.5.-</ecNumber>
    </recommendedName>
</protein>
<comment type="function">
    <text evidence="7 10">Allows the formation of correctly charged Asn-tRNA(Asn) or Gln-tRNA(Gln) through the transamidation of misacylated Asp-tRNA(Asn) or Glu-tRNA(Gln) in organisms which lack either or both of asparaginyl-tRNA or glutaminyl-tRNA synthetases. The reaction takes place in the presence of glutamine and ATP through an activated phospho-Asp-tRNA(Asn) or phospho-Glu-tRNA(Gln).</text>
</comment>
<dbReference type="GO" id="GO:0006412">
    <property type="term" value="P:translation"/>
    <property type="evidence" value="ECO:0007669"/>
    <property type="project" value="UniProtKB-UniRule"/>
</dbReference>
<dbReference type="SUPFAM" id="SSF55931">
    <property type="entry name" value="Glutamine synthetase/guanido kinase"/>
    <property type="match status" value="1"/>
</dbReference>
<dbReference type="InterPro" id="IPR023168">
    <property type="entry name" value="GatB_Yqey_C_2"/>
</dbReference>
<dbReference type="Pfam" id="PF02934">
    <property type="entry name" value="GatB_N"/>
    <property type="match status" value="1"/>
</dbReference>
<dbReference type="GO" id="GO:0050566">
    <property type="term" value="F:asparaginyl-tRNA synthase (glutamine-hydrolyzing) activity"/>
    <property type="evidence" value="ECO:0007669"/>
    <property type="project" value="RHEA"/>
</dbReference>
<dbReference type="InterPro" id="IPR017959">
    <property type="entry name" value="Asn/Gln-tRNA_amidoTrfase_suB/E"/>
</dbReference>
<keyword evidence="4 10" id="KW-0547">Nucleotide-binding</keyword>
<dbReference type="NCBIfam" id="NF004014">
    <property type="entry name" value="PRK05477.1-4"/>
    <property type="match status" value="1"/>
</dbReference>
<dbReference type="AlphaFoldDB" id="A0A1G2RSH0"/>
<comment type="catalytic activity">
    <reaction evidence="8 10">
        <text>L-aspartyl-tRNA(Asn) + L-glutamine + ATP + H2O = L-asparaginyl-tRNA(Asn) + L-glutamate + ADP + phosphate + 2 H(+)</text>
        <dbReference type="Rhea" id="RHEA:14513"/>
        <dbReference type="Rhea" id="RHEA-COMP:9674"/>
        <dbReference type="Rhea" id="RHEA-COMP:9677"/>
        <dbReference type="ChEBI" id="CHEBI:15377"/>
        <dbReference type="ChEBI" id="CHEBI:15378"/>
        <dbReference type="ChEBI" id="CHEBI:29985"/>
        <dbReference type="ChEBI" id="CHEBI:30616"/>
        <dbReference type="ChEBI" id="CHEBI:43474"/>
        <dbReference type="ChEBI" id="CHEBI:58359"/>
        <dbReference type="ChEBI" id="CHEBI:78515"/>
        <dbReference type="ChEBI" id="CHEBI:78516"/>
        <dbReference type="ChEBI" id="CHEBI:456216"/>
    </reaction>
</comment>
<evidence type="ECO:0000256" key="10">
    <source>
        <dbReference type="HAMAP-Rule" id="MF_00121"/>
    </source>
</evidence>
<gene>
    <name evidence="10" type="primary">gatB</name>
    <name evidence="12" type="ORF">A3J30_02610</name>
</gene>